<feature type="domain" description="PPIase FKBP-type" evidence="13">
    <location>
        <begin position="161"/>
        <end position="246"/>
    </location>
</feature>
<dbReference type="InterPro" id="IPR005215">
    <property type="entry name" value="Trig_fac"/>
</dbReference>
<evidence type="ECO:0000256" key="3">
    <source>
        <dbReference type="ARBA" id="ARBA00013194"/>
    </source>
</evidence>
<dbReference type="InterPro" id="IPR036611">
    <property type="entry name" value="Trigger_fac_ribosome-bd_sf"/>
</dbReference>
<keyword evidence="10" id="KW-0963">Cytoplasm</keyword>
<organism evidence="14 15">
    <name type="scientific">Ferrovibrio xuzhouensis</name>
    <dbReference type="NCBI Taxonomy" id="1576914"/>
    <lineage>
        <taxon>Bacteria</taxon>
        <taxon>Pseudomonadati</taxon>
        <taxon>Pseudomonadota</taxon>
        <taxon>Alphaproteobacteria</taxon>
        <taxon>Rhodospirillales</taxon>
        <taxon>Rhodospirillaceae</taxon>
        <taxon>Ferrovibrio</taxon>
    </lineage>
</organism>
<dbReference type="InterPro" id="IPR008881">
    <property type="entry name" value="Trigger_fac_ribosome-bd_bac"/>
</dbReference>
<dbReference type="InterPro" id="IPR008880">
    <property type="entry name" value="Trigger_fac_C"/>
</dbReference>
<evidence type="ECO:0000256" key="12">
    <source>
        <dbReference type="RuleBase" id="RU003914"/>
    </source>
</evidence>
<name>A0ABV7VJC1_9PROT</name>
<dbReference type="Gene3D" id="3.10.50.40">
    <property type="match status" value="1"/>
</dbReference>
<evidence type="ECO:0000256" key="8">
    <source>
        <dbReference type="ARBA" id="ARBA00024849"/>
    </source>
</evidence>
<keyword evidence="6 10" id="KW-0143">Chaperone</keyword>
<proteinExistence type="inferred from homology"/>
<dbReference type="InterPro" id="IPR046357">
    <property type="entry name" value="PPIase_dom_sf"/>
</dbReference>
<dbReference type="InterPro" id="IPR037041">
    <property type="entry name" value="Trigger_fac_C_sf"/>
</dbReference>
<comment type="domain">
    <text evidence="10">Consists of 3 domains; the N-terminus binds the ribosome, the middle domain has PPIase activity, while the C-terminus has intrinsic chaperone activity on its own.</text>
</comment>
<dbReference type="Proteomes" id="UP001595711">
    <property type="component" value="Unassembled WGS sequence"/>
</dbReference>
<dbReference type="Pfam" id="PF05697">
    <property type="entry name" value="Trigger_N"/>
    <property type="match status" value="1"/>
</dbReference>
<dbReference type="InterPro" id="IPR027304">
    <property type="entry name" value="Trigger_fact/SurA_dom_sf"/>
</dbReference>
<sequence length="441" mass="48836">MQITEVSASGLKREYKVVIAAAALESTVNEKLEGLRERVNMPGFRPGKAPAALIKKQYGKALLGEVMEEQVNSALQKAIEDNKLRPAMQPKVDIVSFDEGKDLECTIAIEVLPEIEPGDFKKVKLERLVVEPGDAEVDEFMTRLTEQQKTYEKVERAAQNGDQVVIDFVGSVDGVKFDGGAADDYPLVLGSNSFIPGFEDQLVGAKAGDAVTVKVTFPEAYGNADLAGKAAEFACTMKEVRGAQAVTLDDEFAKRFGLASLQELKDNIKKDLGQEYKGMARLTMKRSLLDQLAEQHSFPVPEGMVEMEFGQIWGEIAADQARLEAELKEEGKSEDQLKGEYRGIAERRIRLGLLLSEVGRINNIEVKPDEITKAMIEQARRFPGQERQVMEYFQKNPEAAQSLRAPIFEDKVVDFIIEMADVSEKPVTKEELQKEAEAVAS</sequence>
<gene>
    <name evidence="10 14" type="primary">tig</name>
    <name evidence="14" type="ORF">ACFOOQ_18800</name>
</gene>
<evidence type="ECO:0000256" key="1">
    <source>
        <dbReference type="ARBA" id="ARBA00000971"/>
    </source>
</evidence>
<dbReference type="GO" id="GO:0003755">
    <property type="term" value="F:peptidyl-prolyl cis-trans isomerase activity"/>
    <property type="evidence" value="ECO:0007669"/>
    <property type="project" value="UniProtKB-EC"/>
</dbReference>
<dbReference type="Gene3D" id="3.30.70.1050">
    <property type="entry name" value="Trigger factor ribosome-binding domain"/>
    <property type="match status" value="1"/>
</dbReference>
<evidence type="ECO:0000256" key="6">
    <source>
        <dbReference type="ARBA" id="ARBA00023186"/>
    </source>
</evidence>
<keyword evidence="15" id="KW-1185">Reference proteome</keyword>
<evidence type="ECO:0000259" key="13">
    <source>
        <dbReference type="PROSITE" id="PS50059"/>
    </source>
</evidence>
<dbReference type="Pfam" id="PF00254">
    <property type="entry name" value="FKBP_C"/>
    <property type="match status" value="1"/>
</dbReference>
<keyword evidence="10 12" id="KW-0132">Cell division</keyword>
<evidence type="ECO:0000256" key="4">
    <source>
        <dbReference type="ARBA" id="ARBA00016902"/>
    </source>
</evidence>
<dbReference type="EMBL" id="JBHRYJ010000005">
    <property type="protein sequence ID" value="MFC3677610.1"/>
    <property type="molecule type" value="Genomic_DNA"/>
</dbReference>
<comment type="function">
    <text evidence="8 10">Involved in protein export. Acts as a chaperone by maintaining the newly synthesized protein in an open conformation. Functions as a peptidyl-prolyl cis-trans isomerase.</text>
</comment>
<comment type="catalytic activity">
    <reaction evidence="1 10 11">
        <text>[protein]-peptidylproline (omega=180) = [protein]-peptidylproline (omega=0)</text>
        <dbReference type="Rhea" id="RHEA:16237"/>
        <dbReference type="Rhea" id="RHEA-COMP:10747"/>
        <dbReference type="Rhea" id="RHEA-COMP:10748"/>
        <dbReference type="ChEBI" id="CHEBI:83833"/>
        <dbReference type="ChEBI" id="CHEBI:83834"/>
        <dbReference type="EC" id="5.2.1.8"/>
    </reaction>
</comment>
<dbReference type="SUPFAM" id="SSF54534">
    <property type="entry name" value="FKBP-like"/>
    <property type="match status" value="1"/>
</dbReference>
<dbReference type="SUPFAM" id="SSF102735">
    <property type="entry name" value="Trigger factor ribosome-binding domain"/>
    <property type="match status" value="1"/>
</dbReference>
<evidence type="ECO:0000256" key="7">
    <source>
        <dbReference type="ARBA" id="ARBA00023235"/>
    </source>
</evidence>
<dbReference type="NCBIfam" id="TIGR00115">
    <property type="entry name" value="tig"/>
    <property type="match status" value="1"/>
</dbReference>
<dbReference type="PIRSF" id="PIRSF003095">
    <property type="entry name" value="Trigger_factor"/>
    <property type="match status" value="1"/>
</dbReference>
<protein>
    <recommendedName>
        <fullName evidence="4 10">Trigger factor</fullName>
        <shortName evidence="10">TF</shortName>
        <ecNumber evidence="3 10">5.2.1.8</ecNumber>
    </recommendedName>
    <alternativeName>
        <fullName evidence="9 10">PPIase</fullName>
    </alternativeName>
</protein>
<reference evidence="15" key="1">
    <citation type="journal article" date="2019" name="Int. J. Syst. Evol. Microbiol.">
        <title>The Global Catalogue of Microorganisms (GCM) 10K type strain sequencing project: providing services to taxonomists for standard genome sequencing and annotation.</title>
        <authorList>
            <consortium name="The Broad Institute Genomics Platform"/>
            <consortium name="The Broad Institute Genome Sequencing Center for Infectious Disease"/>
            <person name="Wu L."/>
            <person name="Ma J."/>
        </authorList>
    </citation>
    <scope>NUCLEOTIDE SEQUENCE [LARGE SCALE GENOMIC DNA]</scope>
    <source>
        <strain evidence="15">KCTC 42182</strain>
    </source>
</reference>
<accession>A0ABV7VJC1</accession>
<dbReference type="RefSeq" id="WP_379729179.1">
    <property type="nucleotide sequence ID" value="NZ_JBHRYJ010000005.1"/>
</dbReference>
<dbReference type="HAMAP" id="MF_00303">
    <property type="entry name" value="Trigger_factor_Tig"/>
    <property type="match status" value="1"/>
</dbReference>
<evidence type="ECO:0000256" key="10">
    <source>
        <dbReference type="HAMAP-Rule" id="MF_00303"/>
    </source>
</evidence>
<dbReference type="SUPFAM" id="SSF109998">
    <property type="entry name" value="Triger factor/SurA peptide-binding domain-like"/>
    <property type="match status" value="1"/>
</dbReference>
<keyword evidence="10 12" id="KW-0131">Cell cycle</keyword>
<keyword evidence="5 10" id="KW-0697">Rotamase</keyword>
<dbReference type="Gene3D" id="1.10.3120.10">
    <property type="entry name" value="Trigger factor, C-terminal domain"/>
    <property type="match status" value="1"/>
</dbReference>
<evidence type="ECO:0000256" key="11">
    <source>
        <dbReference type="PROSITE-ProRule" id="PRU00277"/>
    </source>
</evidence>
<dbReference type="Pfam" id="PF05698">
    <property type="entry name" value="Trigger_C"/>
    <property type="match status" value="1"/>
</dbReference>
<dbReference type="PROSITE" id="PS50059">
    <property type="entry name" value="FKBP_PPIASE"/>
    <property type="match status" value="1"/>
</dbReference>
<comment type="similarity">
    <text evidence="2 10 12">Belongs to the FKBP-type PPIase family. Tig subfamily.</text>
</comment>
<comment type="caution">
    <text evidence="14">The sequence shown here is derived from an EMBL/GenBank/DDBJ whole genome shotgun (WGS) entry which is preliminary data.</text>
</comment>
<evidence type="ECO:0000256" key="9">
    <source>
        <dbReference type="ARBA" id="ARBA00029986"/>
    </source>
</evidence>
<dbReference type="PANTHER" id="PTHR30560:SF3">
    <property type="entry name" value="TRIGGER FACTOR-LIKE PROTEIN TIG, CHLOROPLASTIC"/>
    <property type="match status" value="1"/>
</dbReference>
<dbReference type="InterPro" id="IPR001179">
    <property type="entry name" value="PPIase_FKBP_dom"/>
</dbReference>
<evidence type="ECO:0000256" key="5">
    <source>
        <dbReference type="ARBA" id="ARBA00023110"/>
    </source>
</evidence>
<evidence type="ECO:0000256" key="2">
    <source>
        <dbReference type="ARBA" id="ARBA00005464"/>
    </source>
</evidence>
<dbReference type="PANTHER" id="PTHR30560">
    <property type="entry name" value="TRIGGER FACTOR CHAPERONE AND PEPTIDYL-PROLYL CIS/TRANS ISOMERASE"/>
    <property type="match status" value="1"/>
</dbReference>
<evidence type="ECO:0000313" key="14">
    <source>
        <dbReference type="EMBL" id="MFC3677610.1"/>
    </source>
</evidence>
<evidence type="ECO:0000313" key="15">
    <source>
        <dbReference type="Proteomes" id="UP001595711"/>
    </source>
</evidence>
<dbReference type="EC" id="5.2.1.8" evidence="3 10"/>
<keyword evidence="7 10" id="KW-0413">Isomerase</keyword>
<comment type="subcellular location">
    <subcellularLocation>
        <location evidence="10">Cytoplasm</location>
    </subcellularLocation>
    <text evidence="10">About half TF is bound to the ribosome near the polypeptide exit tunnel while the other half is free in the cytoplasm.</text>
</comment>